<dbReference type="GeneID" id="119726033"/>
<keyword evidence="2" id="KW-1185">Reference proteome</keyword>
<sequence>MRNLVNCDFGSFIEKWRVQSLGNGIALSIKEFSVTAKDLADVLQSFTNRRKLFRLSLDGIYGLDGSASIWTPLLQNLTELQELELRDCSLQIADIEHLAAALGQVPNLANLNLSKNGNLGGNAETWAASLQSMIHLKKLDMSNCSINSRDLKYIAESVSPMRNLVDCDFSSYPEVWRVQSLGNGIEMSIERFSLTAKDLADVLQSFTNRRKLFRLSLDGIYGLDGSASIWTPLLQNLTELQELEIRDCSLQIADIEHIAAALGQMPNLADLNLSRNEELGGNAKTWAASLRKMIHLNSLNLSKCAINEQDLPHIASSVGEMPNLTDLNLSRKWGLGGSAEIWTPPLQNMTELRELNLIRCSLQSTDIEHIAAAVSRMPTVESLSLVGNDSLRGFAQTWARCLNQMKHVSSLKLGGCALTKEDKKHISEAWGSGVDFESSEDD</sequence>
<dbReference type="OMA" id="CVTEEDM"/>
<dbReference type="SMART" id="SM00368">
    <property type="entry name" value="LRR_RI"/>
    <property type="match status" value="5"/>
</dbReference>
<name>A0A913ZR10_PATMI</name>
<reference evidence="1" key="1">
    <citation type="submission" date="2022-11" db="UniProtKB">
        <authorList>
            <consortium name="EnsemblMetazoa"/>
        </authorList>
    </citation>
    <scope>IDENTIFICATION</scope>
</reference>
<dbReference type="InterPro" id="IPR032675">
    <property type="entry name" value="LRR_dom_sf"/>
</dbReference>
<organism evidence="1 2">
    <name type="scientific">Patiria miniata</name>
    <name type="common">Bat star</name>
    <name type="synonym">Asterina miniata</name>
    <dbReference type="NCBI Taxonomy" id="46514"/>
    <lineage>
        <taxon>Eukaryota</taxon>
        <taxon>Metazoa</taxon>
        <taxon>Echinodermata</taxon>
        <taxon>Eleutherozoa</taxon>
        <taxon>Asterozoa</taxon>
        <taxon>Asteroidea</taxon>
        <taxon>Valvatacea</taxon>
        <taxon>Valvatida</taxon>
        <taxon>Asterinidae</taxon>
        <taxon>Patiria</taxon>
    </lineage>
</organism>
<dbReference type="OrthoDB" id="1394818at2759"/>
<dbReference type="Proteomes" id="UP000887568">
    <property type="component" value="Unplaced"/>
</dbReference>
<dbReference type="SUPFAM" id="SSF52047">
    <property type="entry name" value="RNI-like"/>
    <property type="match status" value="2"/>
</dbReference>
<dbReference type="RefSeq" id="XP_038053580.1">
    <property type="nucleotide sequence ID" value="XM_038197652.1"/>
</dbReference>
<evidence type="ECO:0000313" key="2">
    <source>
        <dbReference type="Proteomes" id="UP000887568"/>
    </source>
</evidence>
<dbReference type="PANTHER" id="PTHR24109:SF3">
    <property type="entry name" value="LEUCINE-RICH REPEAT-CONTAINING PROTEIN 31"/>
    <property type="match status" value="1"/>
</dbReference>
<dbReference type="PANTHER" id="PTHR24109">
    <property type="entry name" value="LEUCINE-RICH REPEAT-CONTAINING PROTEIN 31"/>
    <property type="match status" value="1"/>
</dbReference>
<accession>A0A913ZR10</accession>
<dbReference type="Gene3D" id="3.80.10.10">
    <property type="entry name" value="Ribonuclease Inhibitor"/>
    <property type="match status" value="2"/>
</dbReference>
<dbReference type="EnsemblMetazoa" id="XM_038197652.1">
    <property type="protein sequence ID" value="XP_038053580.1"/>
    <property type="gene ID" value="LOC119726033"/>
</dbReference>
<protein>
    <submittedName>
        <fullName evidence="1">Uncharacterized protein</fullName>
    </submittedName>
</protein>
<dbReference type="AlphaFoldDB" id="A0A913ZR10"/>
<proteinExistence type="predicted"/>
<dbReference type="InterPro" id="IPR042419">
    <property type="entry name" value="LRC31"/>
</dbReference>
<evidence type="ECO:0000313" key="1">
    <source>
        <dbReference type="EnsemblMetazoa" id="XP_038053580.1"/>
    </source>
</evidence>